<protein>
    <submittedName>
        <fullName evidence="1">Uncharacterized protein</fullName>
    </submittedName>
</protein>
<gene>
    <name evidence="1" type="ORF">C1SCF055_LOCUS34494</name>
</gene>
<dbReference type="EMBL" id="CAMXCT020004446">
    <property type="protein sequence ID" value="CAL1162496.1"/>
    <property type="molecule type" value="Genomic_DNA"/>
</dbReference>
<sequence>MASLELLGEEAFLVPYLVPRELLALARSCASEWRRALESVRDSYGAGAVGTQAPFAMTFEYQKSAAFRFLPLWQESLFFENFHDNCSRWLNFTSSGAFRRWCPRKAEDRPFEPLVPGVANAPQTFGGGLRAGGIFSVFCELGAIPVDIFSIYFTYDSSGRTMFAGDGRSADVALGRWEDEQWYEFLLHFDWATRKVRVRHALDGRLQRSSQGCCVDLSPDITRLQAAPPPLVGIKLWHAAEDFEASWTDVLVI</sequence>
<organism evidence="1">
    <name type="scientific">Cladocopium goreaui</name>
    <dbReference type="NCBI Taxonomy" id="2562237"/>
    <lineage>
        <taxon>Eukaryota</taxon>
        <taxon>Sar</taxon>
        <taxon>Alveolata</taxon>
        <taxon>Dinophyceae</taxon>
        <taxon>Suessiales</taxon>
        <taxon>Symbiodiniaceae</taxon>
        <taxon>Cladocopium</taxon>
    </lineage>
</organism>
<dbReference type="Proteomes" id="UP001152797">
    <property type="component" value="Unassembled WGS sequence"/>
</dbReference>
<dbReference type="EMBL" id="CAMXCT010004446">
    <property type="protein sequence ID" value="CAI4009121.1"/>
    <property type="molecule type" value="Genomic_DNA"/>
</dbReference>
<evidence type="ECO:0000313" key="2">
    <source>
        <dbReference type="EMBL" id="CAL1162496.1"/>
    </source>
</evidence>
<reference evidence="1" key="1">
    <citation type="submission" date="2022-10" db="EMBL/GenBank/DDBJ databases">
        <authorList>
            <person name="Chen Y."/>
            <person name="Dougan E. K."/>
            <person name="Chan C."/>
            <person name="Rhodes N."/>
            <person name="Thang M."/>
        </authorList>
    </citation>
    <scope>NUCLEOTIDE SEQUENCE</scope>
</reference>
<evidence type="ECO:0000313" key="3">
    <source>
        <dbReference type="Proteomes" id="UP001152797"/>
    </source>
</evidence>
<comment type="caution">
    <text evidence="1">The sequence shown here is derived from an EMBL/GenBank/DDBJ whole genome shotgun (WGS) entry which is preliminary data.</text>
</comment>
<dbReference type="AlphaFoldDB" id="A0A9P1DGD6"/>
<proteinExistence type="predicted"/>
<name>A0A9P1DGD6_9DINO</name>
<reference evidence="2" key="2">
    <citation type="submission" date="2024-04" db="EMBL/GenBank/DDBJ databases">
        <authorList>
            <person name="Chen Y."/>
            <person name="Shah S."/>
            <person name="Dougan E. K."/>
            <person name="Thang M."/>
            <person name="Chan C."/>
        </authorList>
    </citation>
    <scope>NUCLEOTIDE SEQUENCE [LARGE SCALE GENOMIC DNA]</scope>
</reference>
<dbReference type="OrthoDB" id="406308at2759"/>
<dbReference type="EMBL" id="CAMXCT030004446">
    <property type="protein sequence ID" value="CAL4796433.1"/>
    <property type="molecule type" value="Genomic_DNA"/>
</dbReference>
<keyword evidence="3" id="KW-1185">Reference proteome</keyword>
<evidence type="ECO:0000313" key="1">
    <source>
        <dbReference type="EMBL" id="CAI4009121.1"/>
    </source>
</evidence>
<accession>A0A9P1DGD6</accession>